<sequence length="370" mass="43102">MGLMGIYILSSRNVLIPTITIHVVYFITSFFILKIFKKFPYIPVVCSIVSILSIQFYLNEEAYSSVHGSLMIMSMKMISLAFEKKYSFFDVYGYIFSPGTLIYGPFVTLAQHNESYGINFFSKIHIPILAFILSTSFLILSHYVPNELEFLNWYNILIQYKTAASFRYSHYFISYISLSLASLSGIKIDQVSLWLKVEIPRSMMNVACYWNIPMHIFFHTCNKKYFIDIYKNLKQYNNFMAVILTFVFSSMLHGFNFQLTAVLISIGINASVESKLRNKLSKKFDCCCKSRECLENCEHSNKYFSLRTIIINTVFLLLNIYHLIYLGAPFDDSYEGGRYTINHTLNVWSQQFYFISPILTLIVILITYIF</sequence>
<keyword evidence="1" id="KW-1133">Transmembrane helix</keyword>
<feature type="transmembrane region" description="Helical" evidence="1">
    <location>
        <begin position="165"/>
        <end position="186"/>
    </location>
</feature>
<dbReference type="STRING" id="131310.A0A0N4Z9T3"/>
<keyword evidence="1" id="KW-0472">Membrane</keyword>
<dbReference type="PANTHER" id="PTHR13906">
    <property type="entry name" value="PORCUPINE"/>
    <property type="match status" value="1"/>
</dbReference>
<organism evidence="2 3">
    <name type="scientific">Parastrongyloides trichosuri</name>
    <name type="common">Possum-specific nematode worm</name>
    <dbReference type="NCBI Taxonomy" id="131310"/>
    <lineage>
        <taxon>Eukaryota</taxon>
        <taxon>Metazoa</taxon>
        <taxon>Ecdysozoa</taxon>
        <taxon>Nematoda</taxon>
        <taxon>Chromadorea</taxon>
        <taxon>Rhabditida</taxon>
        <taxon>Tylenchina</taxon>
        <taxon>Panagrolaimomorpha</taxon>
        <taxon>Strongyloidoidea</taxon>
        <taxon>Strongyloididae</taxon>
        <taxon>Parastrongyloides</taxon>
    </lineage>
</organism>
<dbReference type="PANTHER" id="PTHR13906:SF12">
    <property type="entry name" value="PROTEIN-SERINE O-PALMITOLEOYLTRANSFERASE PORCUPINE"/>
    <property type="match status" value="1"/>
</dbReference>
<dbReference type="InterPro" id="IPR049941">
    <property type="entry name" value="LPLAT_7/PORCN-like"/>
</dbReference>
<feature type="transmembrane region" description="Helical" evidence="1">
    <location>
        <begin position="14"/>
        <end position="33"/>
    </location>
</feature>
<dbReference type="GO" id="GO:1990698">
    <property type="term" value="F:palmitoleoyltransferase activity"/>
    <property type="evidence" value="ECO:0007669"/>
    <property type="project" value="TreeGrafter"/>
</dbReference>
<keyword evidence="1" id="KW-0812">Transmembrane</keyword>
<dbReference type="GO" id="GO:0017147">
    <property type="term" value="F:Wnt-protein binding"/>
    <property type="evidence" value="ECO:0007669"/>
    <property type="project" value="TreeGrafter"/>
</dbReference>
<feature type="transmembrane region" description="Helical" evidence="1">
    <location>
        <begin position="40"/>
        <end position="58"/>
    </location>
</feature>
<name>A0A0N4Z9T3_PARTI</name>
<feature type="transmembrane region" description="Helical" evidence="1">
    <location>
        <begin position="124"/>
        <end position="144"/>
    </location>
</feature>
<evidence type="ECO:0000313" key="3">
    <source>
        <dbReference type="WBParaSite" id="PTRK_0000414350.1"/>
    </source>
</evidence>
<protein>
    <submittedName>
        <fullName evidence="3">Protein-serine O-palmitoleoyltransferase porcupine</fullName>
    </submittedName>
</protein>
<dbReference type="WBParaSite" id="PTRK_0000414350.1">
    <property type="protein sequence ID" value="PTRK_0000414350.1"/>
    <property type="gene ID" value="PTRK_0000414350"/>
</dbReference>
<dbReference type="Proteomes" id="UP000038045">
    <property type="component" value="Unplaced"/>
</dbReference>
<keyword evidence="2" id="KW-1185">Reference proteome</keyword>
<dbReference type="GO" id="GO:0061355">
    <property type="term" value="P:Wnt protein secretion"/>
    <property type="evidence" value="ECO:0007669"/>
    <property type="project" value="TreeGrafter"/>
</dbReference>
<feature type="transmembrane region" description="Helical" evidence="1">
    <location>
        <begin position="348"/>
        <end position="369"/>
    </location>
</feature>
<evidence type="ECO:0000256" key="1">
    <source>
        <dbReference type="SAM" id="Phobius"/>
    </source>
</evidence>
<feature type="transmembrane region" description="Helical" evidence="1">
    <location>
        <begin position="91"/>
        <end position="112"/>
    </location>
</feature>
<feature type="transmembrane region" description="Helical" evidence="1">
    <location>
        <begin position="239"/>
        <end position="272"/>
    </location>
</feature>
<feature type="transmembrane region" description="Helical" evidence="1">
    <location>
        <begin position="309"/>
        <end position="328"/>
    </location>
</feature>
<dbReference type="GO" id="GO:0016020">
    <property type="term" value="C:membrane"/>
    <property type="evidence" value="ECO:0007669"/>
    <property type="project" value="TreeGrafter"/>
</dbReference>
<dbReference type="AlphaFoldDB" id="A0A0N4Z9T3"/>
<reference evidence="3" key="1">
    <citation type="submission" date="2017-02" db="UniProtKB">
        <authorList>
            <consortium name="WormBaseParasite"/>
        </authorList>
    </citation>
    <scope>IDENTIFICATION</scope>
</reference>
<accession>A0A0N4Z9T3</accession>
<evidence type="ECO:0000313" key="2">
    <source>
        <dbReference type="Proteomes" id="UP000038045"/>
    </source>
</evidence>
<dbReference type="GO" id="GO:0005783">
    <property type="term" value="C:endoplasmic reticulum"/>
    <property type="evidence" value="ECO:0007669"/>
    <property type="project" value="TreeGrafter"/>
</dbReference>
<dbReference type="GO" id="GO:0030258">
    <property type="term" value="P:lipid modification"/>
    <property type="evidence" value="ECO:0007669"/>
    <property type="project" value="TreeGrafter"/>
</dbReference>
<proteinExistence type="predicted"/>